<feature type="domain" description="Cardiolipin synthase N-terminal" evidence="7">
    <location>
        <begin position="22"/>
        <end position="62"/>
    </location>
</feature>
<keyword evidence="2" id="KW-1003">Cell membrane</keyword>
<evidence type="ECO:0000256" key="3">
    <source>
        <dbReference type="ARBA" id="ARBA00022692"/>
    </source>
</evidence>
<keyword evidence="4 6" id="KW-1133">Transmembrane helix</keyword>
<dbReference type="OrthoDB" id="2941093at2"/>
<evidence type="ECO:0000259" key="7">
    <source>
        <dbReference type="Pfam" id="PF13396"/>
    </source>
</evidence>
<evidence type="ECO:0000256" key="4">
    <source>
        <dbReference type="ARBA" id="ARBA00022989"/>
    </source>
</evidence>
<evidence type="ECO:0000313" key="8">
    <source>
        <dbReference type="EMBL" id="RAV21561.1"/>
    </source>
</evidence>
<feature type="transmembrane region" description="Helical" evidence="6">
    <location>
        <begin position="6"/>
        <end position="27"/>
    </location>
</feature>
<evidence type="ECO:0000256" key="2">
    <source>
        <dbReference type="ARBA" id="ARBA00022475"/>
    </source>
</evidence>
<dbReference type="InterPro" id="IPR027379">
    <property type="entry name" value="CLS_N"/>
</dbReference>
<accession>A0A329MNN6</accession>
<evidence type="ECO:0000256" key="5">
    <source>
        <dbReference type="ARBA" id="ARBA00023136"/>
    </source>
</evidence>
<comment type="subcellular location">
    <subcellularLocation>
        <location evidence="1">Cell membrane</location>
        <topology evidence="1">Multi-pass membrane protein</topology>
    </subcellularLocation>
</comment>
<dbReference type="RefSeq" id="WP_113030652.1">
    <property type="nucleotide sequence ID" value="NZ_QMFB01000004.1"/>
</dbReference>
<evidence type="ECO:0000313" key="9">
    <source>
        <dbReference type="Proteomes" id="UP000250369"/>
    </source>
</evidence>
<evidence type="ECO:0000256" key="6">
    <source>
        <dbReference type="SAM" id="Phobius"/>
    </source>
</evidence>
<gene>
    <name evidence="8" type="ORF">DQG23_09860</name>
</gene>
<evidence type="ECO:0000256" key="1">
    <source>
        <dbReference type="ARBA" id="ARBA00004651"/>
    </source>
</evidence>
<dbReference type="AlphaFoldDB" id="A0A329MNN6"/>
<dbReference type="EMBL" id="QMFB01000004">
    <property type="protein sequence ID" value="RAV21561.1"/>
    <property type="molecule type" value="Genomic_DNA"/>
</dbReference>
<name>A0A329MNN6_9BACL</name>
<comment type="caution">
    <text evidence="8">The sequence shown here is derived from an EMBL/GenBank/DDBJ whole genome shotgun (WGS) entry which is preliminary data.</text>
</comment>
<organism evidence="8 9">
    <name type="scientific">Paenibacillus contaminans</name>
    <dbReference type="NCBI Taxonomy" id="450362"/>
    <lineage>
        <taxon>Bacteria</taxon>
        <taxon>Bacillati</taxon>
        <taxon>Bacillota</taxon>
        <taxon>Bacilli</taxon>
        <taxon>Bacillales</taxon>
        <taxon>Paenibacillaceae</taxon>
        <taxon>Paenibacillus</taxon>
    </lineage>
</organism>
<keyword evidence="5 6" id="KW-0472">Membrane</keyword>
<dbReference type="Proteomes" id="UP000250369">
    <property type="component" value="Unassembled WGS sequence"/>
</dbReference>
<keyword evidence="3 6" id="KW-0812">Transmembrane</keyword>
<feature type="transmembrane region" description="Helical" evidence="6">
    <location>
        <begin position="39"/>
        <end position="61"/>
    </location>
</feature>
<dbReference type="GO" id="GO:0005886">
    <property type="term" value="C:plasma membrane"/>
    <property type="evidence" value="ECO:0007669"/>
    <property type="project" value="UniProtKB-SubCell"/>
</dbReference>
<protein>
    <recommendedName>
        <fullName evidence="7">Cardiolipin synthase N-terminal domain-containing protein</fullName>
    </recommendedName>
</protein>
<dbReference type="Pfam" id="PF13396">
    <property type="entry name" value="PLDc_N"/>
    <property type="match status" value="1"/>
</dbReference>
<proteinExistence type="predicted"/>
<sequence>MIISLFGVLFFLLFFFVLHIALCVWGYRDSIRRGKSSEFAIIVLVGLLFFPIVGLIVYLIIRND</sequence>
<reference evidence="8 9" key="1">
    <citation type="journal article" date="2009" name="Int. J. Syst. Evol. Microbiol.">
        <title>Paenibacillus contaminans sp. nov., isolated from a contaminated laboratory plate.</title>
        <authorList>
            <person name="Chou J.H."/>
            <person name="Lee J.H."/>
            <person name="Lin M.C."/>
            <person name="Chang P.S."/>
            <person name="Arun A.B."/>
            <person name="Young C.C."/>
            <person name="Chen W.M."/>
        </authorList>
    </citation>
    <scope>NUCLEOTIDE SEQUENCE [LARGE SCALE GENOMIC DNA]</scope>
    <source>
        <strain evidence="8 9">CKOBP-6</strain>
    </source>
</reference>
<keyword evidence="9" id="KW-1185">Reference proteome</keyword>